<gene>
    <name evidence="1" type="ORF">HXW94_18355</name>
</gene>
<comment type="caution">
    <text evidence="1">The sequence shown here is derived from an EMBL/GenBank/DDBJ whole genome shotgun (WGS) entry which is preliminary data.</text>
</comment>
<sequence length="221" mass="24634">MRKLINFGVFLFTLGIFCGCTVAVQPRLNSSLGMDAFENMKSIDLHDVDVALYFDPKLKDLKVNQKLKMGEFTFDIGRSFSAKFLKALAYSFKTIHLSGTPAYKGTESIDAIVRVTLEDVDMNMGVKSGFATVSTETYTRLSIRAEIYDQKEKRVVWVGTTQAKESGKHEEMGQMTYQEAGRGIACSVDTTVDKAIGNLINQMSKSSNLSKYISTWEQNKG</sequence>
<dbReference type="AlphaFoldDB" id="A0A850T552"/>
<proteinExistence type="predicted"/>
<dbReference type="Proteomes" id="UP000553343">
    <property type="component" value="Unassembled WGS sequence"/>
</dbReference>
<reference evidence="1 2" key="1">
    <citation type="submission" date="2020-06" db="EMBL/GenBank/DDBJ databases">
        <title>High-quality draft genome of sulfate reducer Desulfobacter latus type strain AcrS2 isolated from marine sediment.</title>
        <authorList>
            <person name="Hoppe M."/>
            <person name="Larsen C.K."/>
            <person name="Marshall I.P.G."/>
            <person name="Schramm A."/>
            <person name="Marietou A.G."/>
        </authorList>
    </citation>
    <scope>NUCLEOTIDE SEQUENCE [LARGE SCALE GENOMIC DNA]</scope>
    <source>
        <strain evidence="1 2">AcRS2</strain>
    </source>
</reference>
<name>A0A850T552_9BACT</name>
<dbReference type="EMBL" id="JACADJ010000141">
    <property type="protein sequence ID" value="NWH06913.1"/>
    <property type="molecule type" value="Genomic_DNA"/>
</dbReference>
<protein>
    <recommendedName>
        <fullName evidence="3">Lipoprotein</fullName>
    </recommendedName>
</protein>
<evidence type="ECO:0008006" key="3">
    <source>
        <dbReference type="Google" id="ProtNLM"/>
    </source>
</evidence>
<keyword evidence="2" id="KW-1185">Reference proteome</keyword>
<evidence type="ECO:0000313" key="1">
    <source>
        <dbReference type="EMBL" id="NWH06913.1"/>
    </source>
</evidence>
<organism evidence="1 2">
    <name type="scientific">Desulfobacter latus</name>
    <dbReference type="NCBI Taxonomy" id="2292"/>
    <lineage>
        <taxon>Bacteria</taxon>
        <taxon>Pseudomonadati</taxon>
        <taxon>Thermodesulfobacteriota</taxon>
        <taxon>Desulfobacteria</taxon>
        <taxon>Desulfobacterales</taxon>
        <taxon>Desulfobacteraceae</taxon>
        <taxon>Desulfobacter</taxon>
    </lineage>
</organism>
<accession>A0A850T552</accession>
<dbReference type="PROSITE" id="PS51257">
    <property type="entry name" value="PROKAR_LIPOPROTEIN"/>
    <property type="match status" value="1"/>
</dbReference>
<dbReference type="RefSeq" id="WP_178368358.1">
    <property type="nucleotide sequence ID" value="NZ_JACADJ010000141.1"/>
</dbReference>
<evidence type="ECO:0000313" key="2">
    <source>
        <dbReference type="Proteomes" id="UP000553343"/>
    </source>
</evidence>